<dbReference type="AlphaFoldDB" id="A0A315Y3J3"/>
<organism evidence="2 3">
    <name type="scientific">Ruminococcus flavefaciens</name>
    <dbReference type="NCBI Taxonomy" id="1265"/>
    <lineage>
        <taxon>Bacteria</taxon>
        <taxon>Bacillati</taxon>
        <taxon>Bacillota</taxon>
        <taxon>Clostridia</taxon>
        <taxon>Eubacteriales</taxon>
        <taxon>Oscillospiraceae</taxon>
        <taxon>Ruminococcus</taxon>
    </lineage>
</organism>
<gene>
    <name evidence="2" type="ORF">IE37_01061</name>
</gene>
<dbReference type="RefSeq" id="WP_109725900.1">
    <property type="nucleotide sequence ID" value="NZ_QGDI01000003.1"/>
</dbReference>
<dbReference type="OrthoDB" id="1829045at2"/>
<dbReference type="EMBL" id="QGDI01000003">
    <property type="protein sequence ID" value="PWJ14128.1"/>
    <property type="molecule type" value="Genomic_DNA"/>
</dbReference>
<proteinExistence type="predicted"/>
<dbReference type="Proteomes" id="UP000245720">
    <property type="component" value="Unassembled WGS sequence"/>
</dbReference>
<evidence type="ECO:0000313" key="2">
    <source>
        <dbReference type="EMBL" id="PWJ14128.1"/>
    </source>
</evidence>
<name>A0A315Y3J3_RUMFL</name>
<comment type="caution">
    <text evidence="2">The sequence shown here is derived from an EMBL/GenBank/DDBJ whole genome shotgun (WGS) entry which is preliminary data.</text>
</comment>
<feature type="chain" id="PRO_5039215702" evidence="1">
    <location>
        <begin position="26"/>
        <end position="81"/>
    </location>
</feature>
<evidence type="ECO:0000256" key="1">
    <source>
        <dbReference type="SAM" id="SignalP"/>
    </source>
</evidence>
<feature type="signal peptide" evidence="1">
    <location>
        <begin position="1"/>
        <end position="25"/>
    </location>
</feature>
<reference evidence="2 3" key="1">
    <citation type="submission" date="2018-05" db="EMBL/GenBank/DDBJ databases">
        <title>The Hungate 1000. A catalogue of reference genomes from the rumen microbiome.</title>
        <authorList>
            <person name="Kelly W."/>
        </authorList>
    </citation>
    <scope>NUCLEOTIDE SEQUENCE [LARGE SCALE GENOMIC DNA]</scope>
    <source>
        <strain evidence="2 3">SAb67</strain>
    </source>
</reference>
<keyword evidence="1" id="KW-0732">Signal</keyword>
<protein>
    <submittedName>
        <fullName evidence="2">Uncharacterized protein</fullName>
    </submittedName>
</protein>
<accession>A0A315Y3J3</accession>
<sequence>MKHILKKISAFALAFTILGAGSVMTKTVSPQSDNTLDAHAACVHGQGVYTTFLWVTPHLRVAQVRCCGCHGVLETYTAYFG</sequence>
<evidence type="ECO:0000313" key="3">
    <source>
        <dbReference type="Proteomes" id="UP000245720"/>
    </source>
</evidence>